<sequence>MPFTEEARKLKQKRTTIKANLTRFCKYLDSCDSFSDSFELNVRLENANKWLEEFDLYQGKLEELSSVDDRDQDANELEREQFERSFYSAIAKAKSILNSITNSTTNQPIPQAFSVSSNPLANVKLPPLDLPQFDGDSTKWLQFHDAFETQQLKFIPGSKVLLFTLQLKGRSIAKCTVSSD</sequence>
<dbReference type="EnsemblMetazoa" id="XM_019917207.1">
    <property type="protein sequence ID" value="XP_019772766.1"/>
    <property type="gene ID" value="LOC109546286"/>
</dbReference>
<dbReference type="Proteomes" id="UP000019118">
    <property type="component" value="Unassembled WGS sequence"/>
</dbReference>
<name>A0AAR5QHU5_DENPD</name>
<reference evidence="2" key="1">
    <citation type="journal article" date="2013" name="Genome Biol.">
        <title>Draft genome of the mountain pine beetle, Dendroctonus ponderosae Hopkins, a major forest pest.</title>
        <authorList>
            <person name="Keeling C.I."/>
            <person name="Yuen M.M."/>
            <person name="Liao N.Y."/>
            <person name="Docking T.R."/>
            <person name="Chan S.K."/>
            <person name="Taylor G.A."/>
            <person name="Palmquist D.L."/>
            <person name="Jackman S.D."/>
            <person name="Nguyen A."/>
            <person name="Li M."/>
            <person name="Henderson H."/>
            <person name="Janes J.K."/>
            <person name="Zhao Y."/>
            <person name="Pandoh P."/>
            <person name="Moore R."/>
            <person name="Sperling F.A."/>
            <person name="Huber D.P."/>
            <person name="Birol I."/>
            <person name="Jones S.J."/>
            <person name="Bohlmann J."/>
        </authorList>
    </citation>
    <scope>NUCLEOTIDE SEQUENCE</scope>
</reference>
<organism evidence="1 2">
    <name type="scientific">Dendroctonus ponderosae</name>
    <name type="common">Mountain pine beetle</name>
    <dbReference type="NCBI Taxonomy" id="77166"/>
    <lineage>
        <taxon>Eukaryota</taxon>
        <taxon>Metazoa</taxon>
        <taxon>Ecdysozoa</taxon>
        <taxon>Arthropoda</taxon>
        <taxon>Hexapoda</taxon>
        <taxon>Insecta</taxon>
        <taxon>Pterygota</taxon>
        <taxon>Neoptera</taxon>
        <taxon>Endopterygota</taxon>
        <taxon>Coleoptera</taxon>
        <taxon>Polyphaga</taxon>
        <taxon>Cucujiformia</taxon>
        <taxon>Curculionidae</taxon>
        <taxon>Scolytinae</taxon>
        <taxon>Dendroctonus</taxon>
    </lineage>
</organism>
<reference evidence="1" key="2">
    <citation type="submission" date="2024-08" db="UniProtKB">
        <authorList>
            <consortium name="EnsemblMetazoa"/>
        </authorList>
    </citation>
    <scope>IDENTIFICATION</scope>
</reference>
<accession>A0AAR5QHU5</accession>
<keyword evidence="2" id="KW-1185">Reference proteome</keyword>
<dbReference type="AlphaFoldDB" id="A0AAR5QHU5"/>
<proteinExistence type="predicted"/>
<evidence type="ECO:0000313" key="2">
    <source>
        <dbReference type="Proteomes" id="UP000019118"/>
    </source>
</evidence>
<evidence type="ECO:0000313" key="1">
    <source>
        <dbReference type="EnsemblMetazoa" id="XP_019772766.1"/>
    </source>
</evidence>
<protein>
    <submittedName>
        <fullName evidence="1">Uncharacterized protein</fullName>
    </submittedName>
</protein>